<feature type="domain" description="HTH luxR-type" evidence="4">
    <location>
        <begin position="364"/>
        <end position="429"/>
    </location>
</feature>
<evidence type="ECO:0000256" key="2">
    <source>
        <dbReference type="ARBA" id="ARBA00023125"/>
    </source>
</evidence>
<dbReference type="Proteomes" id="UP001500542">
    <property type="component" value="Unassembled WGS sequence"/>
</dbReference>
<keyword evidence="3" id="KW-0804">Transcription</keyword>
<dbReference type="Gene3D" id="1.10.10.10">
    <property type="entry name" value="Winged helix-like DNA-binding domain superfamily/Winged helix DNA-binding domain"/>
    <property type="match status" value="1"/>
</dbReference>
<dbReference type="InterPro" id="IPR016032">
    <property type="entry name" value="Sig_transdc_resp-reg_C-effctor"/>
</dbReference>
<dbReference type="SMART" id="SM00421">
    <property type="entry name" value="HTH_LUXR"/>
    <property type="match status" value="1"/>
</dbReference>
<dbReference type="InterPro" id="IPR036388">
    <property type="entry name" value="WH-like_DNA-bd_sf"/>
</dbReference>
<comment type="caution">
    <text evidence="5">The sequence shown here is derived from an EMBL/GenBank/DDBJ whole genome shotgun (WGS) entry which is preliminary data.</text>
</comment>
<evidence type="ECO:0000313" key="5">
    <source>
        <dbReference type="EMBL" id="GAA0963560.1"/>
    </source>
</evidence>
<dbReference type="PANTHER" id="PTHR44688">
    <property type="entry name" value="DNA-BINDING TRANSCRIPTIONAL ACTIVATOR DEVR_DOSR"/>
    <property type="match status" value="1"/>
</dbReference>
<evidence type="ECO:0000256" key="1">
    <source>
        <dbReference type="ARBA" id="ARBA00023015"/>
    </source>
</evidence>
<dbReference type="CDD" id="cd06170">
    <property type="entry name" value="LuxR_C_like"/>
    <property type="match status" value="1"/>
</dbReference>
<evidence type="ECO:0000313" key="6">
    <source>
        <dbReference type="Proteomes" id="UP001500542"/>
    </source>
</evidence>
<protein>
    <recommendedName>
        <fullName evidence="4">HTH luxR-type domain-containing protein</fullName>
    </recommendedName>
</protein>
<dbReference type="PROSITE" id="PS50043">
    <property type="entry name" value="HTH_LUXR_2"/>
    <property type="match status" value="1"/>
</dbReference>
<dbReference type="EMBL" id="BAAAHK010000027">
    <property type="protein sequence ID" value="GAA0963560.1"/>
    <property type="molecule type" value="Genomic_DNA"/>
</dbReference>
<accession>A0ABN1RTQ1</accession>
<evidence type="ECO:0000259" key="4">
    <source>
        <dbReference type="PROSITE" id="PS50043"/>
    </source>
</evidence>
<dbReference type="RefSeq" id="WP_343984133.1">
    <property type="nucleotide sequence ID" value="NZ_BAAAHK010000027.1"/>
</dbReference>
<keyword evidence="6" id="KW-1185">Reference proteome</keyword>
<keyword evidence="1" id="KW-0805">Transcription regulation</keyword>
<dbReference type="SUPFAM" id="SSF46894">
    <property type="entry name" value="C-terminal effector domain of the bipartite response regulators"/>
    <property type="match status" value="1"/>
</dbReference>
<sequence length="429" mass="45666">MPVGIARSGWDESAAIDLRVVDRWFRAGGSLVRDARRFGDRAPRSDLASRAGRSASGALTGGDARAALRDADAVLAAADPLGEFGLCWNALFTLSVVGAPVRAESAVLAARSKFVAQGNESALVELELLRVRILHRKGDLRSVMSLLRALLRKALVLRDRALVLRIVWSLAEVTRVAGGTPRVVKRRGCRLLGDGGQVTPGGVMARGGAQVEAGQFGAAVRTYLDCGELLAEAGVDSPEVVRWRPAAVETLLRLGRSAQAERLAEENLERARLVGTDGAIGFALYVLALTRPTRGRELVEAVGRLQDAGQLLDEALARYELGMALHKGGEAGAADRQLLRAIQLADDCGARPLAERARSVAGPAMGALRGLTAQERKVARLVAAGLSNPEIANQLFLARRTVEFHLSGVYRKLGLTGRHDLIQLLSEGA</sequence>
<reference evidence="5 6" key="1">
    <citation type="journal article" date="2019" name="Int. J. Syst. Evol. Microbiol.">
        <title>The Global Catalogue of Microorganisms (GCM) 10K type strain sequencing project: providing services to taxonomists for standard genome sequencing and annotation.</title>
        <authorList>
            <consortium name="The Broad Institute Genomics Platform"/>
            <consortium name="The Broad Institute Genome Sequencing Center for Infectious Disease"/>
            <person name="Wu L."/>
            <person name="Ma J."/>
        </authorList>
    </citation>
    <scope>NUCLEOTIDE SEQUENCE [LARGE SCALE GENOMIC DNA]</scope>
    <source>
        <strain evidence="5 6">JCM 10977</strain>
    </source>
</reference>
<gene>
    <name evidence="5" type="ORF">GCM10009554_83130</name>
</gene>
<name>A0ABN1RTQ1_9ACTN</name>
<dbReference type="PRINTS" id="PR00038">
    <property type="entry name" value="HTHLUXR"/>
</dbReference>
<proteinExistence type="predicted"/>
<dbReference type="InterPro" id="IPR000792">
    <property type="entry name" value="Tscrpt_reg_LuxR_C"/>
</dbReference>
<dbReference type="Pfam" id="PF00196">
    <property type="entry name" value="GerE"/>
    <property type="match status" value="1"/>
</dbReference>
<keyword evidence="2" id="KW-0238">DNA-binding</keyword>
<evidence type="ECO:0000256" key="3">
    <source>
        <dbReference type="ARBA" id="ARBA00023163"/>
    </source>
</evidence>
<dbReference type="PANTHER" id="PTHR44688:SF16">
    <property type="entry name" value="DNA-BINDING TRANSCRIPTIONAL ACTIVATOR DEVR_DOSR"/>
    <property type="match status" value="1"/>
</dbReference>
<organism evidence="5 6">
    <name type="scientific">Kribbella koreensis</name>
    <dbReference type="NCBI Taxonomy" id="57909"/>
    <lineage>
        <taxon>Bacteria</taxon>
        <taxon>Bacillati</taxon>
        <taxon>Actinomycetota</taxon>
        <taxon>Actinomycetes</taxon>
        <taxon>Propionibacteriales</taxon>
        <taxon>Kribbellaceae</taxon>
        <taxon>Kribbella</taxon>
    </lineage>
</organism>